<sequence>MTNPSSSTVNLDTEIALFYTKLNTINKELVYLQVTMGICIFVAFLVGAAGCFCLMKCRYRRLTRQIEEQKKKLKEKQEDEE</sequence>
<accession>A0AAD2D586</accession>
<gene>
    <name evidence="2" type="ORF">ECRASSUSDP1_LOCUS21412</name>
</gene>
<evidence type="ECO:0000313" key="2">
    <source>
        <dbReference type="EMBL" id="CAI2379988.1"/>
    </source>
</evidence>
<evidence type="ECO:0000313" key="3">
    <source>
        <dbReference type="Proteomes" id="UP001295684"/>
    </source>
</evidence>
<keyword evidence="1" id="KW-0812">Transmembrane</keyword>
<organism evidence="2 3">
    <name type="scientific">Euplotes crassus</name>
    <dbReference type="NCBI Taxonomy" id="5936"/>
    <lineage>
        <taxon>Eukaryota</taxon>
        <taxon>Sar</taxon>
        <taxon>Alveolata</taxon>
        <taxon>Ciliophora</taxon>
        <taxon>Intramacronucleata</taxon>
        <taxon>Spirotrichea</taxon>
        <taxon>Hypotrichia</taxon>
        <taxon>Euplotida</taxon>
        <taxon>Euplotidae</taxon>
        <taxon>Moneuplotes</taxon>
    </lineage>
</organism>
<reference evidence="2" key="1">
    <citation type="submission" date="2023-07" db="EMBL/GenBank/DDBJ databases">
        <authorList>
            <consortium name="AG Swart"/>
            <person name="Singh M."/>
            <person name="Singh A."/>
            <person name="Seah K."/>
            <person name="Emmerich C."/>
        </authorList>
    </citation>
    <scope>NUCLEOTIDE SEQUENCE</scope>
    <source>
        <strain evidence="2">DP1</strain>
    </source>
</reference>
<feature type="transmembrane region" description="Helical" evidence="1">
    <location>
        <begin position="30"/>
        <end position="55"/>
    </location>
</feature>
<proteinExistence type="predicted"/>
<keyword evidence="1" id="KW-1133">Transmembrane helix</keyword>
<name>A0AAD2D586_EUPCR</name>
<dbReference type="EMBL" id="CAMPGE010021885">
    <property type="protein sequence ID" value="CAI2379988.1"/>
    <property type="molecule type" value="Genomic_DNA"/>
</dbReference>
<dbReference type="AlphaFoldDB" id="A0AAD2D586"/>
<dbReference type="Proteomes" id="UP001295684">
    <property type="component" value="Unassembled WGS sequence"/>
</dbReference>
<keyword evidence="3" id="KW-1185">Reference proteome</keyword>
<evidence type="ECO:0000256" key="1">
    <source>
        <dbReference type="SAM" id="Phobius"/>
    </source>
</evidence>
<keyword evidence="1" id="KW-0472">Membrane</keyword>
<protein>
    <submittedName>
        <fullName evidence="2">Uncharacterized protein</fullName>
    </submittedName>
</protein>
<comment type="caution">
    <text evidence="2">The sequence shown here is derived from an EMBL/GenBank/DDBJ whole genome shotgun (WGS) entry which is preliminary data.</text>
</comment>